<sequence length="656" mass="67702">MRNLVKSLIIITLSLSVNDMCAQVGIGNTNPEGALDVTSTTEGLLIPRIALTATNVATVTTPTTSELVYNTNTSAVGPNQVTPGFYYWDATSLLWIRIATGNSTGGWSLNGNTGTIAGTNFVGTTDAQDLRFKTGGNNRLNISNTNGQVQSFFSGTAAAPAFSWNTDQNTGLYRSGADNVSVATNGTEAIRVQANGNVTIGTTYAPVNAAPTNGLRVEGQTVIGKASGEDARDIMTSNTSATAYQNITGYPSNAKKRAIAGYADDSGIGVFGFSNRTGYGVVGLTQPSVISGFVQTGEGVLGQADGSSGVAVKPIGVHGIIDETAVGLDTATPVLGENNNITTGGGFKGGAYASAGNRAVAGVYGNIGSRVPSGSDGYMFGVIGDILTVGAGGIPNGSGGVMGAGGSSQFGILGYKALSGTNYCVYGGGANSSMNNGNSGKSNEANNQIGLGINGGFMGGYIKGDQYGVIAKGDKFGMYVEGNTLTNKPIVQLVENGNATRTITYTASSTNVDVTTRGVGQLKNGQAYIAFTNNFKSIVSKSEPINITTTPTGETKGVYISKVTSEGFYIKENLNGSSNASFNWIAIGTRAGYENGMSVSEEILSENFDKNINGVMNNDGTKQAGTPIYFDGQNVKFERIPEGLVKYNKKEEPKKK</sequence>
<evidence type="ECO:0000256" key="1">
    <source>
        <dbReference type="SAM" id="SignalP"/>
    </source>
</evidence>
<proteinExistence type="predicted"/>
<gene>
    <name evidence="2" type="ORF">IP98_00564</name>
</gene>
<evidence type="ECO:0000313" key="2">
    <source>
        <dbReference type="EMBL" id="TWI14601.1"/>
    </source>
</evidence>
<dbReference type="Proteomes" id="UP000319848">
    <property type="component" value="Unassembled WGS sequence"/>
</dbReference>
<keyword evidence="3" id="KW-1185">Reference proteome</keyword>
<reference evidence="2 3" key="1">
    <citation type="journal article" date="2015" name="Stand. Genomic Sci.">
        <title>Genomic Encyclopedia of Bacterial and Archaeal Type Strains, Phase III: the genomes of soil and plant-associated and newly described type strains.</title>
        <authorList>
            <person name="Whitman W.B."/>
            <person name="Woyke T."/>
            <person name="Klenk H.P."/>
            <person name="Zhou Y."/>
            <person name="Lilburn T.G."/>
            <person name="Beck B.J."/>
            <person name="De Vos P."/>
            <person name="Vandamme P."/>
            <person name="Eisen J.A."/>
            <person name="Garrity G."/>
            <person name="Hugenholtz P."/>
            <person name="Kyrpides N.C."/>
        </authorList>
    </citation>
    <scope>NUCLEOTIDE SEQUENCE [LARGE SCALE GENOMIC DNA]</scope>
    <source>
        <strain evidence="2 3">CGMCC 1.7270</strain>
    </source>
</reference>
<dbReference type="AlphaFoldDB" id="A0A562M4T1"/>
<organism evidence="2 3">
    <name type="scientific">Flavobacterium cauense R2A-7</name>
    <dbReference type="NCBI Taxonomy" id="1341154"/>
    <lineage>
        <taxon>Bacteria</taxon>
        <taxon>Pseudomonadati</taxon>
        <taxon>Bacteroidota</taxon>
        <taxon>Flavobacteriia</taxon>
        <taxon>Flavobacteriales</taxon>
        <taxon>Flavobacteriaceae</taxon>
        <taxon>Flavobacterium</taxon>
    </lineage>
</organism>
<comment type="caution">
    <text evidence="2">The sequence shown here is derived from an EMBL/GenBank/DDBJ whole genome shotgun (WGS) entry which is preliminary data.</text>
</comment>
<dbReference type="RefSeq" id="WP_131473108.1">
    <property type="nucleotide sequence ID" value="NZ_AVBI01000016.1"/>
</dbReference>
<dbReference type="EMBL" id="VLKQ01000002">
    <property type="protein sequence ID" value="TWI14601.1"/>
    <property type="molecule type" value="Genomic_DNA"/>
</dbReference>
<feature type="signal peptide" evidence="1">
    <location>
        <begin position="1"/>
        <end position="22"/>
    </location>
</feature>
<name>A0A562M4T1_9FLAO</name>
<keyword evidence="1" id="KW-0732">Signal</keyword>
<dbReference type="STRING" id="1341154.FCR2A7T_16790"/>
<accession>A0A562M4T1</accession>
<protein>
    <submittedName>
        <fullName evidence="2">Uncharacterized protein</fullName>
    </submittedName>
</protein>
<feature type="chain" id="PRO_5021862976" evidence="1">
    <location>
        <begin position="23"/>
        <end position="656"/>
    </location>
</feature>
<evidence type="ECO:0000313" key="3">
    <source>
        <dbReference type="Proteomes" id="UP000319848"/>
    </source>
</evidence>
<dbReference type="OrthoDB" id="1430919at2"/>